<dbReference type="Proteomes" id="UP001589683">
    <property type="component" value="Unassembled WGS sequence"/>
</dbReference>
<keyword evidence="1" id="KW-0472">Membrane</keyword>
<comment type="caution">
    <text evidence="2">The sequence shown here is derived from an EMBL/GenBank/DDBJ whole genome shotgun (WGS) entry which is preliminary data.</text>
</comment>
<evidence type="ECO:0000313" key="2">
    <source>
        <dbReference type="EMBL" id="MFB9231389.1"/>
    </source>
</evidence>
<proteinExistence type="predicted"/>
<feature type="transmembrane region" description="Helical" evidence="1">
    <location>
        <begin position="34"/>
        <end position="54"/>
    </location>
</feature>
<accession>A0ABV5JD61</accession>
<keyword evidence="3" id="KW-1185">Reference proteome</keyword>
<dbReference type="EMBL" id="JBHMEA010000016">
    <property type="protein sequence ID" value="MFB9231389.1"/>
    <property type="molecule type" value="Genomic_DNA"/>
</dbReference>
<evidence type="ECO:0000256" key="1">
    <source>
        <dbReference type="SAM" id="Phobius"/>
    </source>
</evidence>
<gene>
    <name evidence="2" type="ORF">ACFFUT_06260</name>
</gene>
<name>A0ABV5JD61_9RHOB</name>
<organism evidence="2 3">
    <name type="scientific">Pseudohalocynthiibacter aestuariivivens</name>
    <dbReference type="NCBI Taxonomy" id="1591409"/>
    <lineage>
        <taxon>Bacteria</taxon>
        <taxon>Pseudomonadati</taxon>
        <taxon>Pseudomonadota</taxon>
        <taxon>Alphaproteobacteria</taxon>
        <taxon>Rhodobacterales</taxon>
        <taxon>Paracoccaceae</taxon>
        <taxon>Pseudohalocynthiibacter</taxon>
    </lineage>
</organism>
<sequence>MFRLALFLFSMVATSLAGTGVIIALVSGHDTLMPILYSAAAGFIAAIPVTYVIARKITELR</sequence>
<reference evidence="2 3" key="1">
    <citation type="submission" date="2024-09" db="EMBL/GenBank/DDBJ databases">
        <authorList>
            <person name="Sun Q."/>
            <person name="Mori K."/>
        </authorList>
    </citation>
    <scope>NUCLEOTIDE SEQUENCE [LARGE SCALE GENOMIC DNA]</scope>
    <source>
        <strain evidence="2 3">CECT 8726</strain>
    </source>
</reference>
<protein>
    <submittedName>
        <fullName evidence="2">CTP synthetase</fullName>
    </submittedName>
</protein>
<evidence type="ECO:0000313" key="3">
    <source>
        <dbReference type="Proteomes" id="UP001589683"/>
    </source>
</evidence>
<keyword evidence="1" id="KW-1133">Transmembrane helix</keyword>
<keyword evidence="1" id="KW-0812">Transmembrane</keyword>
<dbReference type="RefSeq" id="WP_213888813.1">
    <property type="nucleotide sequence ID" value="NZ_JAGFNU010000005.1"/>
</dbReference>